<sequence>MNKISSRHHYLPQFYLKGFTEDDGKFSVFDLKQGRLKNRRLFPKQVFFEQHRNTFFLGDDATDFLESEIYQMFDNKNSKHLEKIVQTSHQSKMELNDFQFLHYFITNLFWRIPRTDELVKQIFKSSTHKDLGFQLVDKKTGQVDKEKSDIILESPEFRETYRSSMATVEFHDWDMKTNRKNWVIGYSAKKNTPHICADNPIVTRNDNSTKLFESELIFPISKDKLLFYTNHEIKLREIAPEFRLKVDTVIMGQSQIMAIGTNSDYLKQLFEFTKTIKLKELKEELFQIFE</sequence>
<dbReference type="Proteomes" id="UP001300692">
    <property type="component" value="Unassembled WGS sequence"/>
</dbReference>
<dbReference type="Pfam" id="PF14022">
    <property type="entry name" value="DUF4238"/>
    <property type="match status" value="1"/>
</dbReference>
<name>A0ABT3CTH0_9BACT</name>
<protein>
    <submittedName>
        <fullName evidence="1">DUF4238 domain-containing protein</fullName>
    </submittedName>
</protein>
<accession>A0ABT3CTH0</accession>
<dbReference type="InterPro" id="IPR025332">
    <property type="entry name" value="DUF4238"/>
</dbReference>
<dbReference type="RefSeq" id="WP_264137824.1">
    <property type="nucleotide sequence ID" value="NZ_JAOYOD010000001.1"/>
</dbReference>
<keyword evidence="2" id="KW-1185">Reference proteome</keyword>
<organism evidence="1 2">
    <name type="scientific">Reichenbachiella ulvae</name>
    <dbReference type="NCBI Taxonomy" id="2980104"/>
    <lineage>
        <taxon>Bacteria</taxon>
        <taxon>Pseudomonadati</taxon>
        <taxon>Bacteroidota</taxon>
        <taxon>Cytophagia</taxon>
        <taxon>Cytophagales</taxon>
        <taxon>Reichenbachiellaceae</taxon>
        <taxon>Reichenbachiella</taxon>
    </lineage>
</organism>
<dbReference type="EMBL" id="JAOYOD010000001">
    <property type="protein sequence ID" value="MCV9386996.1"/>
    <property type="molecule type" value="Genomic_DNA"/>
</dbReference>
<proteinExistence type="predicted"/>
<evidence type="ECO:0000313" key="1">
    <source>
        <dbReference type="EMBL" id="MCV9386996.1"/>
    </source>
</evidence>
<comment type="caution">
    <text evidence="1">The sequence shown here is derived from an EMBL/GenBank/DDBJ whole genome shotgun (WGS) entry which is preliminary data.</text>
</comment>
<evidence type="ECO:0000313" key="2">
    <source>
        <dbReference type="Proteomes" id="UP001300692"/>
    </source>
</evidence>
<reference evidence="1 2" key="1">
    <citation type="submission" date="2022-10" db="EMBL/GenBank/DDBJ databases">
        <title>Comparative genomics and taxonomic characterization of three novel marine species of genus Reichenbachiella exhibiting antioxidant and polysaccharide degradation activities.</title>
        <authorList>
            <person name="Muhammad N."/>
            <person name="Lee Y.-J."/>
            <person name="Ko J."/>
            <person name="Kim S.-G."/>
        </authorList>
    </citation>
    <scope>NUCLEOTIDE SEQUENCE [LARGE SCALE GENOMIC DNA]</scope>
    <source>
        <strain evidence="1 2">ABR2-5</strain>
    </source>
</reference>
<gene>
    <name evidence="1" type="ORF">N7U62_10000</name>
</gene>